<proteinExistence type="predicted"/>
<dbReference type="Pfam" id="PF00652">
    <property type="entry name" value="Ricin_B_lectin"/>
    <property type="match status" value="1"/>
</dbReference>
<dbReference type="CDD" id="cd00161">
    <property type="entry name" value="beta-trefoil_Ricin-like"/>
    <property type="match status" value="1"/>
</dbReference>
<dbReference type="OrthoDB" id="6770063at2759"/>
<reference evidence="3 4" key="1">
    <citation type="journal article" date="2020" name="ISME J.">
        <title>Uncovering the hidden diversity of litter-decomposition mechanisms in mushroom-forming fungi.</title>
        <authorList>
            <person name="Floudas D."/>
            <person name="Bentzer J."/>
            <person name="Ahren D."/>
            <person name="Johansson T."/>
            <person name="Persson P."/>
            <person name="Tunlid A."/>
        </authorList>
    </citation>
    <scope>NUCLEOTIDE SEQUENCE [LARGE SCALE GENOMIC DNA]</scope>
    <source>
        <strain evidence="3 4">CBS 146.42</strain>
    </source>
</reference>
<dbReference type="EMBL" id="JAACJO010000002">
    <property type="protein sequence ID" value="KAF5361907.1"/>
    <property type="molecule type" value="Genomic_DNA"/>
</dbReference>
<evidence type="ECO:0000259" key="2">
    <source>
        <dbReference type="SMART" id="SM00458"/>
    </source>
</evidence>
<dbReference type="PROSITE" id="PS50231">
    <property type="entry name" value="RICIN_B_LECTIN"/>
    <property type="match status" value="1"/>
</dbReference>
<dbReference type="AlphaFoldDB" id="A0A8H5GBF1"/>
<dbReference type="InterPro" id="IPR000772">
    <property type="entry name" value="Ricin_B_lectin"/>
</dbReference>
<dbReference type="InterPro" id="IPR035992">
    <property type="entry name" value="Ricin_B-like_lectins"/>
</dbReference>
<feature type="chain" id="PRO_5034354392" description="Ricin B lectin domain-containing protein" evidence="1">
    <location>
        <begin position="18"/>
        <end position="149"/>
    </location>
</feature>
<keyword evidence="1" id="KW-0732">Signal</keyword>
<accession>A0A8H5GBF1</accession>
<dbReference type="Proteomes" id="UP000559027">
    <property type="component" value="Unassembled WGS sequence"/>
</dbReference>
<dbReference type="Gene3D" id="2.80.10.50">
    <property type="match status" value="1"/>
</dbReference>
<comment type="caution">
    <text evidence="3">The sequence shown here is derived from an EMBL/GenBank/DDBJ whole genome shotgun (WGS) entry which is preliminary data.</text>
</comment>
<feature type="domain" description="Ricin B lectin" evidence="2">
    <location>
        <begin position="18"/>
        <end position="149"/>
    </location>
</feature>
<sequence>MKLSAFSFLTIASYVAGQAVLHPLNATTNKCLDVRGNVRANGTPVQIFDCNGSPAQQWIFSFGQTSVRLANSPFCLDAGNNPTSGTPMKIWQCFANLPAQEWILTPDSRIVLANRGLCLDLTSGSFVNSNVVQTWQCDASNLNQVWTVG</sequence>
<dbReference type="SUPFAM" id="SSF50370">
    <property type="entry name" value="Ricin B-like lectins"/>
    <property type="match status" value="1"/>
</dbReference>
<evidence type="ECO:0000313" key="4">
    <source>
        <dbReference type="Proteomes" id="UP000559027"/>
    </source>
</evidence>
<name>A0A8H5GBF1_9AGAR</name>
<keyword evidence="4" id="KW-1185">Reference proteome</keyword>
<dbReference type="SMART" id="SM00458">
    <property type="entry name" value="RICIN"/>
    <property type="match status" value="1"/>
</dbReference>
<gene>
    <name evidence="3" type="ORF">D9756_002821</name>
</gene>
<evidence type="ECO:0000256" key="1">
    <source>
        <dbReference type="SAM" id="SignalP"/>
    </source>
</evidence>
<protein>
    <recommendedName>
        <fullName evidence="2">Ricin B lectin domain-containing protein</fullName>
    </recommendedName>
</protein>
<evidence type="ECO:0000313" key="3">
    <source>
        <dbReference type="EMBL" id="KAF5361907.1"/>
    </source>
</evidence>
<organism evidence="3 4">
    <name type="scientific">Leucocoprinus leucothites</name>
    <dbReference type="NCBI Taxonomy" id="201217"/>
    <lineage>
        <taxon>Eukaryota</taxon>
        <taxon>Fungi</taxon>
        <taxon>Dikarya</taxon>
        <taxon>Basidiomycota</taxon>
        <taxon>Agaricomycotina</taxon>
        <taxon>Agaricomycetes</taxon>
        <taxon>Agaricomycetidae</taxon>
        <taxon>Agaricales</taxon>
        <taxon>Agaricineae</taxon>
        <taxon>Agaricaceae</taxon>
        <taxon>Leucocoprinus</taxon>
    </lineage>
</organism>
<feature type="signal peptide" evidence="1">
    <location>
        <begin position="1"/>
        <end position="17"/>
    </location>
</feature>